<evidence type="ECO:0000256" key="3">
    <source>
        <dbReference type="ARBA" id="ARBA00022824"/>
    </source>
</evidence>
<evidence type="ECO:0000256" key="2">
    <source>
        <dbReference type="ARBA" id="ARBA00022729"/>
    </source>
</evidence>
<dbReference type="CDD" id="cd06257">
    <property type="entry name" value="DnaJ"/>
    <property type="match status" value="1"/>
</dbReference>
<dbReference type="EMBL" id="JASNQZ010000012">
    <property type="protein sequence ID" value="KAL0948842.1"/>
    <property type="molecule type" value="Genomic_DNA"/>
</dbReference>
<dbReference type="PROSITE" id="PS50076">
    <property type="entry name" value="DNAJ_2"/>
    <property type="match status" value="1"/>
</dbReference>
<reference evidence="9" key="1">
    <citation type="submission" date="2024-06" db="EMBL/GenBank/DDBJ databases">
        <title>Multi-omics analyses provide insights into the biosynthesis of the anticancer antibiotic pleurotin in Hohenbuehelia grisea.</title>
        <authorList>
            <person name="Weaver J.A."/>
            <person name="Alberti F."/>
        </authorList>
    </citation>
    <scope>NUCLEOTIDE SEQUENCE [LARGE SCALE GENOMIC DNA]</scope>
    <source>
        <strain evidence="9">T-177</strain>
    </source>
</reference>
<dbReference type="PANTHER" id="PTHR44140:SF2">
    <property type="entry name" value="LD25575P"/>
    <property type="match status" value="1"/>
</dbReference>
<evidence type="ECO:0000256" key="1">
    <source>
        <dbReference type="ARBA" id="ARBA00004240"/>
    </source>
</evidence>
<sequence length="531" mass="58434">MRLLGLLALVSYVLADSGGLYPPGLLPLINRANALLSTGQFNDAAKIYSEAIEQSPTDYLLYYKRATAYLSLNRHSSALDDFQKVLSLTSNTFENAYLMKARIHTKDGDYALAREMLQLYLAKKPGDPAATELQTDITEAEQAAKKTAQAQKAQLWTACTESATQALRVSSHSLQVRQQRAECSLASGDLEGAVGDLQRLNHLSAPTTTSFMRVFRLAYFFLPASPSAMSTLKQCLHRDPDSKPCLTAHRQVKAFDRAFAKLEQLLTAEDWKGVTTLLTGSGKNNDLAKRFDDAMYANTSREQLLEKSSASVPLPDPRKSSPRRKEIISALCRSYVKLGNIRSGETWCEQLLKMDGAEDDADGLIGRGEALMKKEEYEEAVRVFDKAFEASGRSSHDIHQRLQRAQKLLKQSKQKDYYKILGVSRDADQRTIKKAFRKAAMTAHPDKGGSEAKMAAVNEAYETLSNPELRARVDAGDDPNDPMSGQGGHAYPGGFPGGHPFADFFQQSGGHGGRTHGFRSSGGGFSFQFSH</sequence>
<dbReference type="Gene3D" id="1.25.40.10">
    <property type="entry name" value="Tetratricopeptide repeat domain"/>
    <property type="match status" value="1"/>
</dbReference>
<evidence type="ECO:0000259" key="7">
    <source>
        <dbReference type="PROSITE" id="PS50076"/>
    </source>
</evidence>
<proteinExistence type="predicted"/>
<dbReference type="InterPro" id="IPR001623">
    <property type="entry name" value="DnaJ_domain"/>
</dbReference>
<dbReference type="SMART" id="SM00028">
    <property type="entry name" value="TPR"/>
    <property type="match status" value="4"/>
</dbReference>
<dbReference type="InterPro" id="IPR011990">
    <property type="entry name" value="TPR-like_helical_dom_sf"/>
</dbReference>
<evidence type="ECO:0000313" key="9">
    <source>
        <dbReference type="Proteomes" id="UP001556367"/>
    </source>
</evidence>
<feature type="signal peptide" evidence="6">
    <location>
        <begin position="1"/>
        <end position="15"/>
    </location>
</feature>
<feature type="repeat" description="TPR" evidence="4">
    <location>
        <begin position="25"/>
        <end position="58"/>
    </location>
</feature>
<dbReference type="InterPro" id="IPR051727">
    <property type="entry name" value="DnaJ_C3_Co-chaperones"/>
</dbReference>
<dbReference type="InterPro" id="IPR036869">
    <property type="entry name" value="J_dom_sf"/>
</dbReference>
<comment type="subcellular location">
    <subcellularLocation>
        <location evidence="1">Endoplasmic reticulum</location>
    </subcellularLocation>
</comment>
<evidence type="ECO:0000256" key="6">
    <source>
        <dbReference type="SAM" id="SignalP"/>
    </source>
</evidence>
<organism evidence="8 9">
    <name type="scientific">Hohenbuehelia grisea</name>
    <dbReference type="NCBI Taxonomy" id="104357"/>
    <lineage>
        <taxon>Eukaryota</taxon>
        <taxon>Fungi</taxon>
        <taxon>Dikarya</taxon>
        <taxon>Basidiomycota</taxon>
        <taxon>Agaricomycotina</taxon>
        <taxon>Agaricomycetes</taxon>
        <taxon>Agaricomycetidae</taxon>
        <taxon>Agaricales</taxon>
        <taxon>Pleurotineae</taxon>
        <taxon>Pleurotaceae</taxon>
        <taxon>Hohenbuehelia</taxon>
    </lineage>
</organism>
<dbReference type="InterPro" id="IPR019734">
    <property type="entry name" value="TPR_rpt"/>
</dbReference>
<keyword evidence="9" id="KW-1185">Reference proteome</keyword>
<name>A0ABR3J041_9AGAR</name>
<keyword evidence="3" id="KW-0256">Endoplasmic reticulum</keyword>
<accession>A0ABR3J041</accession>
<keyword evidence="4" id="KW-0802">TPR repeat</keyword>
<dbReference type="Pfam" id="PF00226">
    <property type="entry name" value="DnaJ"/>
    <property type="match status" value="1"/>
</dbReference>
<feature type="repeat" description="TPR" evidence="4">
    <location>
        <begin position="59"/>
        <end position="92"/>
    </location>
</feature>
<evidence type="ECO:0000256" key="4">
    <source>
        <dbReference type="PROSITE-ProRule" id="PRU00339"/>
    </source>
</evidence>
<feature type="compositionally biased region" description="Low complexity" evidence="5">
    <location>
        <begin position="498"/>
        <end position="508"/>
    </location>
</feature>
<dbReference type="PROSITE" id="PS50005">
    <property type="entry name" value="TPR"/>
    <property type="match status" value="3"/>
</dbReference>
<dbReference type="PANTHER" id="PTHR44140">
    <property type="entry name" value="LD25575P"/>
    <property type="match status" value="1"/>
</dbReference>
<dbReference type="SUPFAM" id="SSF48452">
    <property type="entry name" value="TPR-like"/>
    <property type="match status" value="2"/>
</dbReference>
<evidence type="ECO:0000256" key="5">
    <source>
        <dbReference type="SAM" id="MobiDB-lite"/>
    </source>
</evidence>
<gene>
    <name evidence="8" type="ORF">HGRIS_008963</name>
</gene>
<dbReference type="Pfam" id="PF13432">
    <property type="entry name" value="TPR_16"/>
    <property type="match status" value="2"/>
</dbReference>
<dbReference type="Gene3D" id="1.10.287.110">
    <property type="entry name" value="DnaJ domain"/>
    <property type="match status" value="1"/>
</dbReference>
<comment type="caution">
    <text evidence="8">The sequence shown here is derived from an EMBL/GenBank/DDBJ whole genome shotgun (WGS) entry which is preliminary data.</text>
</comment>
<dbReference type="SMART" id="SM00271">
    <property type="entry name" value="DnaJ"/>
    <property type="match status" value="1"/>
</dbReference>
<protein>
    <recommendedName>
        <fullName evidence="7">J domain-containing protein</fullName>
    </recommendedName>
</protein>
<evidence type="ECO:0000313" key="8">
    <source>
        <dbReference type="EMBL" id="KAL0948842.1"/>
    </source>
</evidence>
<dbReference type="PRINTS" id="PR00625">
    <property type="entry name" value="JDOMAIN"/>
</dbReference>
<keyword evidence="2 6" id="KW-0732">Signal</keyword>
<feature type="domain" description="J" evidence="7">
    <location>
        <begin position="416"/>
        <end position="477"/>
    </location>
</feature>
<dbReference type="SUPFAM" id="SSF46565">
    <property type="entry name" value="Chaperone J-domain"/>
    <property type="match status" value="1"/>
</dbReference>
<dbReference type="Proteomes" id="UP001556367">
    <property type="component" value="Unassembled WGS sequence"/>
</dbReference>
<feature type="chain" id="PRO_5046271366" description="J domain-containing protein" evidence="6">
    <location>
        <begin position="16"/>
        <end position="531"/>
    </location>
</feature>
<feature type="repeat" description="TPR" evidence="4">
    <location>
        <begin position="361"/>
        <end position="394"/>
    </location>
</feature>
<feature type="region of interest" description="Disordered" evidence="5">
    <location>
        <begin position="497"/>
        <end position="531"/>
    </location>
</feature>